<organism evidence="1 2">
    <name type="scientific">Helianthus annuus</name>
    <name type="common">Common sunflower</name>
    <dbReference type="NCBI Taxonomy" id="4232"/>
    <lineage>
        <taxon>Eukaryota</taxon>
        <taxon>Viridiplantae</taxon>
        <taxon>Streptophyta</taxon>
        <taxon>Embryophyta</taxon>
        <taxon>Tracheophyta</taxon>
        <taxon>Spermatophyta</taxon>
        <taxon>Magnoliopsida</taxon>
        <taxon>eudicotyledons</taxon>
        <taxon>Gunneridae</taxon>
        <taxon>Pentapetalae</taxon>
        <taxon>asterids</taxon>
        <taxon>campanulids</taxon>
        <taxon>Asterales</taxon>
        <taxon>Asteraceae</taxon>
        <taxon>Asteroideae</taxon>
        <taxon>Heliantheae alliance</taxon>
        <taxon>Heliantheae</taxon>
        <taxon>Helianthus</taxon>
    </lineage>
</organism>
<dbReference type="AlphaFoldDB" id="A0A9K3N6L8"/>
<dbReference type="EMBL" id="MNCJ02000324">
    <property type="protein sequence ID" value="KAF5788824.1"/>
    <property type="molecule type" value="Genomic_DNA"/>
</dbReference>
<accession>A0A9K3N6L8</accession>
<dbReference type="Proteomes" id="UP000215914">
    <property type="component" value="Unassembled WGS sequence"/>
</dbReference>
<protein>
    <submittedName>
        <fullName evidence="1">Uncharacterized protein</fullName>
    </submittedName>
</protein>
<dbReference type="Gramene" id="mRNA:HanXRQr2_Chr09g0363571">
    <property type="protein sequence ID" value="CDS:HanXRQr2_Chr09g0363571.1"/>
    <property type="gene ID" value="HanXRQr2_Chr09g0363571"/>
</dbReference>
<reference evidence="1" key="2">
    <citation type="submission" date="2020-06" db="EMBL/GenBank/DDBJ databases">
        <title>Helianthus annuus Genome sequencing and assembly Release 2.</title>
        <authorList>
            <person name="Gouzy J."/>
            <person name="Langlade N."/>
            <person name="Munos S."/>
        </authorList>
    </citation>
    <scope>NUCLEOTIDE SEQUENCE</scope>
    <source>
        <tissue evidence="1">Leaves</tissue>
    </source>
</reference>
<evidence type="ECO:0000313" key="1">
    <source>
        <dbReference type="EMBL" id="KAF5788824.1"/>
    </source>
</evidence>
<gene>
    <name evidence="1" type="ORF">HanXRQr2_Chr09g0363571</name>
</gene>
<keyword evidence="2" id="KW-1185">Reference proteome</keyword>
<name>A0A9K3N6L8_HELAN</name>
<comment type="caution">
    <text evidence="1">The sequence shown here is derived from an EMBL/GenBank/DDBJ whole genome shotgun (WGS) entry which is preliminary data.</text>
</comment>
<sequence length="72" mass="8483">MNWMIKNGSKEVFLPPKVRNPRKMVKQNVITRQRSTRNKISRLSKRRPVADGHRGVPDGLWFCRFCPKLFSS</sequence>
<evidence type="ECO:0000313" key="2">
    <source>
        <dbReference type="Proteomes" id="UP000215914"/>
    </source>
</evidence>
<reference evidence="1" key="1">
    <citation type="journal article" date="2017" name="Nature">
        <title>The sunflower genome provides insights into oil metabolism, flowering and Asterid evolution.</title>
        <authorList>
            <person name="Badouin H."/>
            <person name="Gouzy J."/>
            <person name="Grassa C.J."/>
            <person name="Murat F."/>
            <person name="Staton S.E."/>
            <person name="Cottret L."/>
            <person name="Lelandais-Briere C."/>
            <person name="Owens G.L."/>
            <person name="Carrere S."/>
            <person name="Mayjonade B."/>
            <person name="Legrand L."/>
            <person name="Gill N."/>
            <person name="Kane N.C."/>
            <person name="Bowers J.E."/>
            <person name="Hubner S."/>
            <person name="Bellec A."/>
            <person name="Berard A."/>
            <person name="Berges H."/>
            <person name="Blanchet N."/>
            <person name="Boniface M.C."/>
            <person name="Brunel D."/>
            <person name="Catrice O."/>
            <person name="Chaidir N."/>
            <person name="Claudel C."/>
            <person name="Donnadieu C."/>
            <person name="Faraut T."/>
            <person name="Fievet G."/>
            <person name="Helmstetter N."/>
            <person name="King M."/>
            <person name="Knapp S.J."/>
            <person name="Lai Z."/>
            <person name="Le Paslier M.C."/>
            <person name="Lippi Y."/>
            <person name="Lorenzon L."/>
            <person name="Mandel J.R."/>
            <person name="Marage G."/>
            <person name="Marchand G."/>
            <person name="Marquand E."/>
            <person name="Bret-Mestries E."/>
            <person name="Morien E."/>
            <person name="Nambeesan S."/>
            <person name="Nguyen T."/>
            <person name="Pegot-Espagnet P."/>
            <person name="Pouilly N."/>
            <person name="Raftis F."/>
            <person name="Sallet E."/>
            <person name="Schiex T."/>
            <person name="Thomas J."/>
            <person name="Vandecasteele C."/>
            <person name="Vares D."/>
            <person name="Vear F."/>
            <person name="Vautrin S."/>
            <person name="Crespi M."/>
            <person name="Mangin B."/>
            <person name="Burke J.M."/>
            <person name="Salse J."/>
            <person name="Munos S."/>
            <person name="Vincourt P."/>
            <person name="Rieseberg L.H."/>
            <person name="Langlade N.B."/>
        </authorList>
    </citation>
    <scope>NUCLEOTIDE SEQUENCE</scope>
    <source>
        <tissue evidence="1">Leaves</tissue>
    </source>
</reference>
<proteinExistence type="predicted"/>